<dbReference type="PROSITE" id="PS51144">
    <property type="entry name" value="ALPHA_CA_2"/>
    <property type="match status" value="1"/>
</dbReference>
<evidence type="ECO:0000259" key="12">
    <source>
        <dbReference type="PROSITE" id="PS51144"/>
    </source>
</evidence>
<keyword evidence="7 9" id="KW-0456">Lyase</keyword>
<evidence type="ECO:0000256" key="9">
    <source>
        <dbReference type="RuleBase" id="RU367011"/>
    </source>
</evidence>
<evidence type="ECO:0000256" key="2">
    <source>
        <dbReference type="ARBA" id="ARBA00002904"/>
    </source>
</evidence>
<proteinExistence type="evidence at transcript level"/>
<dbReference type="GO" id="GO:0008270">
    <property type="term" value="F:zinc ion binding"/>
    <property type="evidence" value="ECO:0007669"/>
    <property type="project" value="UniProtKB-UniRule"/>
</dbReference>
<evidence type="ECO:0000256" key="4">
    <source>
        <dbReference type="ARBA" id="ARBA00012925"/>
    </source>
</evidence>
<dbReference type="PANTHER" id="PTHR18952:SF265">
    <property type="entry name" value="CARBONIC ANHYDRASE"/>
    <property type="match status" value="1"/>
</dbReference>
<dbReference type="InterPro" id="IPR001148">
    <property type="entry name" value="CA_dom"/>
</dbReference>
<feature type="non-terminal residue" evidence="13">
    <location>
        <position position="1"/>
    </location>
</feature>
<feature type="compositionally biased region" description="Basic and acidic residues" evidence="10">
    <location>
        <begin position="290"/>
        <end position="304"/>
    </location>
</feature>
<reference evidence="13" key="1">
    <citation type="submission" date="2015-10" db="EMBL/GenBank/DDBJ databases">
        <authorList>
            <person name="Gilbert D.G."/>
        </authorList>
    </citation>
    <scope>NUCLEOTIDE SEQUENCE</scope>
    <source>
        <strain evidence="13">3Dp86E-1</strain>
    </source>
</reference>
<evidence type="ECO:0000256" key="7">
    <source>
        <dbReference type="ARBA" id="ARBA00023239"/>
    </source>
</evidence>
<feature type="compositionally biased region" description="Low complexity" evidence="10">
    <location>
        <begin position="276"/>
        <end position="288"/>
    </location>
</feature>
<keyword evidence="11" id="KW-0812">Transmembrane</keyword>
<dbReference type="EC" id="4.2.1.1" evidence="4 9"/>
<organism evidence="13">
    <name type="scientific">Desmodesmus sp. IPPAS S-2014</name>
    <dbReference type="NCBI Taxonomy" id="1142998"/>
    <lineage>
        <taxon>Eukaryota</taxon>
        <taxon>Viridiplantae</taxon>
        <taxon>Chlorophyta</taxon>
        <taxon>core chlorophytes</taxon>
        <taxon>Chlorophyceae</taxon>
        <taxon>CS clade</taxon>
        <taxon>Sphaeropleales</taxon>
        <taxon>Scenedesmaceae</taxon>
        <taxon>Desmodesmus</taxon>
    </lineage>
</organism>
<sequence>LYGDSPEAHRDLSAGTPWTYDAAGDGWVGTDSAGKPWACTTGQQQSPINIVTAAAATKPLANEHRAMFELGAAVSNGTNVLLVNNGASVQVSWTQTFSPKVTITVKDGQPAASGAEVRSGEKVQQVAAVPQQFHFHAHSEHLLQGHLYPMEAHLVSVIPQSSLPACPPEGCVVVTAVMFELSDDLTTGSSWLEPLFAAMPLNEGGSAYLNAGTSLDLQQLLPANQSYVSYAGSLTTPPCTEGVLWLMMLNPLKMSLQQWRRFMTAVGDYNCTLQAGSGNTTASSNSTGRRLLEREPSQGLEHNPEYPARRLRQVPGSGEQYSCKKLGAGSNFRLPQPLNGRVLRVWLDSSSSSKKPGGYLPEDAASAASAGAVAGIVVGTTLGAGLTALIGWVAYREYQKRRLKRYYKYGVSSGDMLSVQREVETQWLSAKTSNAGSGPL</sequence>
<dbReference type="PROSITE" id="PS00162">
    <property type="entry name" value="ALPHA_CA_1"/>
    <property type="match status" value="1"/>
</dbReference>
<dbReference type="GO" id="GO:0004089">
    <property type="term" value="F:carbonate dehydratase activity"/>
    <property type="evidence" value="ECO:0007669"/>
    <property type="project" value="UniProtKB-UniRule"/>
</dbReference>
<evidence type="ECO:0000256" key="3">
    <source>
        <dbReference type="ARBA" id="ARBA00010718"/>
    </source>
</evidence>
<evidence type="ECO:0000256" key="11">
    <source>
        <dbReference type="SAM" id="Phobius"/>
    </source>
</evidence>
<comment type="catalytic activity">
    <reaction evidence="8 9">
        <text>hydrogencarbonate + H(+) = CO2 + H2O</text>
        <dbReference type="Rhea" id="RHEA:10748"/>
        <dbReference type="ChEBI" id="CHEBI:15377"/>
        <dbReference type="ChEBI" id="CHEBI:15378"/>
        <dbReference type="ChEBI" id="CHEBI:16526"/>
        <dbReference type="ChEBI" id="CHEBI:17544"/>
        <dbReference type="EC" id="4.2.1.1"/>
    </reaction>
</comment>
<feature type="transmembrane region" description="Helical" evidence="11">
    <location>
        <begin position="372"/>
        <end position="395"/>
    </location>
</feature>
<keyword evidence="6 9" id="KW-0862">Zinc</keyword>
<keyword evidence="11" id="KW-1133">Transmembrane helix</keyword>
<feature type="domain" description="Alpha-carbonic anhydrase" evidence="12">
    <location>
        <begin position="16"/>
        <end position="295"/>
    </location>
</feature>
<dbReference type="EMBL" id="KT957886">
    <property type="protein sequence ID" value="AOL92959.1"/>
    <property type="molecule type" value="mRNA"/>
</dbReference>
<dbReference type="InterPro" id="IPR036398">
    <property type="entry name" value="CA_dom_sf"/>
</dbReference>
<dbReference type="InterPro" id="IPR018338">
    <property type="entry name" value="Carbonic_anhydrase_a-class_CS"/>
</dbReference>
<evidence type="ECO:0000256" key="8">
    <source>
        <dbReference type="ARBA" id="ARBA00048348"/>
    </source>
</evidence>
<dbReference type="SUPFAM" id="SSF51069">
    <property type="entry name" value="Carbonic anhydrase"/>
    <property type="match status" value="1"/>
</dbReference>
<reference evidence="13" key="2">
    <citation type="journal article" date="2016" name="Algal Res.">
        <title>Nitrogen availability modulates CO2 tolerance in a symbiotic chlorophyte.</title>
        <authorList>
            <person name="Solovchenko A."/>
            <person name="Gorelova O."/>
            <person name="Selyakh I."/>
            <person name="Baulina O."/>
            <person name="Semenova L."/>
            <person name="Logacheva M."/>
            <person name="Chivkunova O."/>
            <person name="Scherbakov P."/>
            <person name="Lobakova E."/>
        </authorList>
    </citation>
    <scope>NUCLEOTIDE SEQUENCE</scope>
    <source>
        <strain evidence="13">3Dp86E-1</strain>
    </source>
</reference>
<dbReference type="InterPro" id="IPR023561">
    <property type="entry name" value="Carbonic_anhydrase_a-class"/>
</dbReference>
<comment type="cofactor">
    <cofactor evidence="1 9">
        <name>Zn(2+)</name>
        <dbReference type="ChEBI" id="CHEBI:29105"/>
    </cofactor>
</comment>
<protein>
    <recommendedName>
        <fullName evidence="4 9">Carbonic anhydrase</fullName>
        <ecNumber evidence="4 9">4.2.1.1</ecNumber>
    </recommendedName>
</protein>
<dbReference type="SMART" id="SM01057">
    <property type="entry name" value="Carb_anhydrase"/>
    <property type="match status" value="1"/>
</dbReference>
<dbReference type="InterPro" id="IPR041891">
    <property type="entry name" value="Alpha_CA_prokaryot-like"/>
</dbReference>
<dbReference type="AlphaFoldDB" id="A0A1C9BBU0"/>
<comment type="similarity">
    <text evidence="3 9">Belongs to the alpha-carbonic anhydrase family.</text>
</comment>
<evidence type="ECO:0000256" key="6">
    <source>
        <dbReference type="ARBA" id="ARBA00022833"/>
    </source>
</evidence>
<keyword evidence="5 9" id="KW-0479">Metal-binding</keyword>
<dbReference type="PANTHER" id="PTHR18952">
    <property type="entry name" value="CARBONIC ANHYDRASE"/>
    <property type="match status" value="1"/>
</dbReference>
<evidence type="ECO:0000256" key="5">
    <source>
        <dbReference type="ARBA" id="ARBA00022723"/>
    </source>
</evidence>
<dbReference type="CDD" id="cd03124">
    <property type="entry name" value="alpha_CA_prokaryotic_like"/>
    <property type="match status" value="1"/>
</dbReference>
<comment type="function">
    <text evidence="2 9">Reversible hydration of carbon dioxide.</text>
</comment>
<accession>A0A1C9BBU0</accession>
<feature type="region of interest" description="Disordered" evidence="10">
    <location>
        <begin position="276"/>
        <end position="304"/>
    </location>
</feature>
<evidence type="ECO:0000256" key="1">
    <source>
        <dbReference type="ARBA" id="ARBA00001947"/>
    </source>
</evidence>
<dbReference type="Gene3D" id="3.10.200.10">
    <property type="entry name" value="Alpha carbonic anhydrase"/>
    <property type="match status" value="1"/>
</dbReference>
<evidence type="ECO:0000313" key="13">
    <source>
        <dbReference type="EMBL" id="AOL92959.1"/>
    </source>
</evidence>
<dbReference type="Pfam" id="PF00194">
    <property type="entry name" value="Carb_anhydrase"/>
    <property type="match status" value="1"/>
</dbReference>
<evidence type="ECO:0000256" key="10">
    <source>
        <dbReference type="SAM" id="MobiDB-lite"/>
    </source>
</evidence>
<name>A0A1C9BBU0_9CHLO</name>
<keyword evidence="11" id="KW-0472">Membrane</keyword>